<keyword evidence="3" id="KW-1185">Reference proteome</keyword>
<feature type="compositionally biased region" description="Basic and acidic residues" evidence="1">
    <location>
        <begin position="31"/>
        <end position="42"/>
    </location>
</feature>
<sequence>MSVDNIQVSKKDVVFEAGEVDKVTTLGSMEDQDRDRSSDKVTQDLSSAEVIIEDLRVPVEIVVSAIYEDSEKENIIKEEDKRENIGQLIERSYKQAGVSPKIKFSNKGQKKTNKNGLIDKQQPFSMLPKRIAC</sequence>
<dbReference type="Proteomes" id="UP001152561">
    <property type="component" value="Unassembled WGS sequence"/>
</dbReference>
<organism evidence="2 3">
    <name type="scientific">Anisodus acutangulus</name>
    <dbReference type="NCBI Taxonomy" id="402998"/>
    <lineage>
        <taxon>Eukaryota</taxon>
        <taxon>Viridiplantae</taxon>
        <taxon>Streptophyta</taxon>
        <taxon>Embryophyta</taxon>
        <taxon>Tracheophyta</taxon>
        <taxon>Spermatophyta</taxon>
        <taxon>Magnoliopsida</taxon>
        <taxon>eudicotyledons</taxon>
        <taxon>Gunneridae</taxon>
        <taxon>Pentapetalae</taxon>
        <taxon>asterids</taxon>
        <taxon>lamiids</taxon>
        <taxon>Solanales</taxon>
        <taxon>Solanaceae</taxon>
        <taxon>Solanoideae</taxon>
        <taxon>Hyoscyameae</taxon>
        <taxon>Anisodus</taxon>
    </lineage>
</organism>
<name>A0A9Q1QVG2_9SOLA</name>
<evidence type="ECO:0000313" key="3">
    <source>
        <dbReference type="Proteomes" id="UP001152561"/>
    </source>
</evidence>
<proteinExistence type="predicted"/>
<evidence type="ECO:0000256" key="1">
    <source>
        <dbReference type="SAM" id="MobiDB-lite"/>
    </source>
</evidence>
<accession>A0A9Q1QVG2</accession>
<reference evidence="3" key="1">
    <citation type="journal article" date="2023" name="Proc. Natl. Acad. Sci. U.S.A.">
        <title>Genomic and structural basis for evolution of tropane alkaloid biosynthesis.</title>
        <authorList>
            <person name="Wanga Y.-J."/>
            <person name="Taina T."/>
            <person name="Yua J.-Y."/>
            <person name="Lia J."/>
            <person name="Xua B."/>
            <person name="Chenc J."/>
            <person name="D'Auriad J.C."/>
            <person name="Huanga J.-P."/>
            <person name="Huanga S.-X."/>
        </authorList>
    </citation>
    <scope>NUCLEOTIDE SEQUENCE [LARGE SCALE GENOMIC DNA]</scope>
    <source>
        <strain evidence="3">cv. KIB-2019</strain>
    </source>
</reference>
<protein>
    <submittedName>
        <fullName evidence="2">Uncharacterized protein</fullName>
    </submittedName>
</protein>
<evidence type="ECO:0000313" key="2">
    <source>
        <dbReference type="EMBL" id="KAJ8528570.1"/>
    </source>
</evidence>
<comment type="caution">
    <text evidence="2">The sequence shown here is derived from an EMBL/GenBank/DDBJ whole genome shotgun (WGS) entry which is preliminary data.</text>
</comment>
<dbReference type="EMBL" id="JAJAGQ010000023">
    <property type="protein sequence ID" value="KAJ8528570.1"/>
    <property type="molecule type" value="Genomic_DNA"/>
</dbReference>
<gene>
    <name evidence="2" type="ORF">K7X08_037241</name>
</gene>
<feature type="region of interest" description="Disordered" evidence="1">
    <location>
        <begin position="24"/>
        <end position="43"/>
    </location>
</feature>
<dbReference type="AlphaFoldDB" id="A0A9Q1QVG2"/>